<dbReference type="InterPro" id="IPR037066">
    <property type="entry name" value="Plug_dom_sf"/>
</dbReference>
<keyword evidence="3 10" id="KW-1134">Transmembrane beta strand</keyword>
<dbReference type="RefSeq" id="WP_169610895.1">
    <property type="nucleotide sequence ID" value="NZ_CP051682.1"/>
</dbReference>
<dbReference type="GO" id="GO:0015344">
    <property type="term" value="F:siderophore uptake transmembrane transporter activity"/>
    <property type="evidence" value="ECO:0007669"/>
    <property type="project" value="TreeGrafter"/>
</dbReference>
<protein>
    <submittedName>
        <fullName evidence="15">SusC/RagA family TonB-linked outer membrane protein</fullName>
    </submittedName>
</protein>
<dbReference type="InterPro" id="IPR023996">
    <property type="entry name" value="TonB-dep_OMP_SusC/RagA"/>
</dbReference>
<evidence type="ECO:0000313" key="15">
    <source>
        <dbReference type="EMBL" id="QJD98153.1"/>
    </source>
</evidence>
<gene>
    <name evidence="15" type="ORF">HH214_20870</name>
</gene>
<keyword evidence="16" id="KW-1185">Reference proteome</keyword>
<dbReference type="InterPro" id="IPR012910">
    <property type="entry name" value="Plug_dom"/>
</dbReference>
<feature type="domain" description="TonB-dependent receptor plug" evidence="14">
    <location>
        <begin position="120"/>
        <end position="226"/>
    </location>
</feature>
<dbReference type="InterPro" id="IPR000531">
    <property type="entry name" value="Beta-barrel_TonB"/>
</dbReference>
<feature type="chain" id="PRO_5029634763" evidence="12">
    <location>
        <begin position="22"/>
        <end position="995"/>
    </location>
</feature>
<dbReference type="InterPro" id="IPR036942">
    <property type="entry name" value="Beta-barrel_TonB_sf"/>
</dbReference>
<keyword evidence="2 10" id="KW-0813">Transport</keyword>
<dbReference type="EMBL" id="CP051682">
    <property type="protein sequence ID" value="QJD98153.1"/>
    <property type="molecule type" value="Genomic_DNA"/>
</dbReference>
<dbReference type="Proteomes" id="UP000503278">
    <property type="component" value="Chromosome"/>
</dbReference>
<evidence type="ECO:0000256" key="1">
    <source>
        <dbReference type="ARBA" id="ARBA00004571"/>
    </source>
</evidence>
<keyword evidence="5 12" id="KW-0732">Signal</keyword>
<dbReference type="Gene3D" id="2.170.130.10">
    <property type="entry name" value="TonB-dependent receptor, plug domain"/>
    <property type="match status" value="1"/>
</dbReference>
<name>A0A7L5EB28_9SPHI</name>
<keyword evidence="7 10" id="KW-0472">Membrane</keyword>
<evidence type="ECO:0000256" key="2">
    <source>
        <dbReference type="ARBA" id="ARBA00022448"/>
    </source>
</evidence>
<dbReference type="InterPro" id="IPR008969">
    <property type="entry name" value="CarboxyPept-like_regulatory"/>
</dbReference>
<keyword evidence="9 10" id="KW-0998">Cell outer membrane</keyword>
<evidence type="ECO:0000256" key="6">
    <source>
        <dbReference type="ARBA" id="ARBA00023077"/>
    </source>
</evidence>
<evidence type="ECO:0000259" key="14">
    <source>
        <dbReference type="Pfam" id="PF07715"/>
    </source>
</evidence>
<dbReference type="Pfam" id="PF00593">
    <property type="entry name" value="TonB_dep_Rec_b-barrel"/>
    <property type="match status" value="1"/>
</dbReference>
<keyword evidence="4 10" id="KW-0812">Transmembrane</keyword>
<sequence length="995" mass="109390">MKKILLVLLALSVFAMNYAMAQSRKITGRVIGSDDGQPLPGVSVRVKGSTTGITTGVDGTFTINNAPADARTLTVSFVGFVTQDVAIPTSGRVDIKLAADNQQLNDVVVVGYGSGQRASNVVGQVATATSKEIQNKPVANALDALQGRVAGLQIFTSSGEPSQLSSVRINGSGSLSASTSPLYVLDGIQVDQNAFLSLNPNDIESISALRDASSTSIYGSRAANGVLYITTKKGSTNRPATIDVTTQYGISKFANLDFFNRLMNADQLLSYQVQVGQRTQAAADAIRTTYGANTDTKWYKVFYRDNQPTFQSTATVSGGGGKTTYYASAGYFKQEGLAWRSKYERYTLRSNVNSVVNDWLQFGLNLSMGNDYRQTNPFGSNSLGRGLGLLYAPYYATKDANGNDYTYIPGPNIYNPRYRLSKNPDDINNIQLDPTGYIQLNPIKGLTLKSQAGLDAYDRRETYALLPSYLGSINNGNLTEYFTRYYTRTVTNTAEYKFNLKTVHHFTLLAGQESVDSQTRTFQGGSSGITDDRVLLLQNGPNSIAVTSGKTEYSYHSFFGRLSYDFNSRYFIDGSIRQDKSSRFGANNRSAVFYSVGGMYKIKQENFLKDVSWLNDLSLRASTGSTGNSDFGTSADQNYLSYQLAGTNTYNATTGYGLTAPGNPNLTWERQQNTTVGFNATILDRIRLDVAYYNKITTNMLLAVPYQYVVGFTSVYNNVGKYKNTGFDIDINADVWRNDSKRAYIRPFVNITTNKDKVLSIFQGKDYWVQSGTGVAWVVGQPVSFVYPVFKGVNSQTGLPEWYLPNATNPGVTRKDASAVTSTFSTAALQQNTGIRRNPKATGGFGLDAGYMGFSLSAQFSYALGKYLINNDRYFYENPSQFPGYNQYKTVTDYWKNPGDVTTFPKYGVQFTQFDSRLIENASFMRMKVLTLGYAVPSAVLKRTKAIKGLNVFLTGRNLFTVTKYKGPDPEVDSNLALGTNPNTKQYTVGLDIKF</sequence>
<accession>A0A7L5EB28</accession>
<evidence type="ECO:0000256" key="4">
    <source>
        <dbReference type="ARBA" id="ARBA00022692"/>
    </source>
</evidence>
<evidence type="ECO:0000313" key="16">
    <source>
        <dbReference type="Proteomes" id="UP000503278"/>
    </source>
</evidence>
<comment type="subcellular location">
    <subcellularLocation>
        <location evidence="1 10">Cell outer membrane</location>
        <topology evidence="1 10">Multi-pass membrane protein</topology>
    </subcellularLocation>
</comment>
<dbReference type="KEGG" id="mrob:HH214_20870"/>
<dbReference type="AlphaFoldDB" id="A0A7L5EB28"/>
<evidence type="ECO:0000256" key="3">
    <source>
        <dbReference type="ARBA" id="ARBA00022452"/>
    </source>
</evidence>
<evidence type="ECO:0000256" key="11">
    <source>
        <dbReference type="RuleBase" id="RU003357"/>
    </source>
</evidence>
<dbReference type="InterPro" id="IPR039426">
    <property type="entry name" value="TonB-dep_rcpt-like"/>
</dbReference>
<evidence type="ECO:0000256" key="5">
    <source>
        <dbReference type="ARBA" id="ARBA00022729"/>
    </source>
</evidence>
<evidence type="ECO:0000256" key="8">
    <source>
        <dbReference type="ARBA" id="ARBA00023170"/>
    </source>
</evidence>
<dbReference type="PANTHER" id="PTHR30069">
    <property type="entry name" value="TONB-DEPENDENT OUTER MEMBRANE RECEPTOR"/>
    <property type="match status" value="1"/>
</dbReference>
<dbReference type="PROSITE" id="PS52016">
    <property type="entry name" value="TONB_DEPENDENT_REC_3"/>
    <property type="match status" value="1"/>
</dbReference>
<dbReference type="InterPro" id="IPR023997">
    <property type="entry name" value="TonB-dep_OMP_SusC/RagA_CS"/>
</dbReference>
<evidence type="ECO:0000256" key="7">
    <source>
        <dbReference type="ARBA" id="ARBA00023136"/>
    </source>
</evidence>
<evidence type="ECO:0000259" key="13">
    <source>
        <dbReference type="Pfam" id="PF00593"/>
    </source>
</evidence>
<dbReference type="GO" id="GO:0044718">
    <property type="term" value="P:siderophore transmembrane transport"/>
    <property type="evidence" value="ECO:0007669"/>
    <property type="project" value="TreeGrafter"/>
</dbReference>
<dbReference type="Pfam" id="PF07715">
    <property type="entry name" value="Plug"/>
    <property type="match status" value="1"/>
</dbReference>
<reference evidence="15 16" key="1">
    <citation type="submission" date="2020-04" db="EMBL/GenBank/DDBJ databases">
        <title>Genome sequencing of novel species.</title>
        <authorList>
            <person name="Heo J."/>
            <person name="Kim S.-J."/>
            <person name="Kim J.-S."/>
            <person name="Hong S.-B."/>
            <person name="Kwon S.-W."/>
        </authorList>
    </citation>
    <scope>NUCLEOTIDE SEQUENCE [LARGE SCALE GENOMIC DNA]</scope>
    <source>
        <strain evidence="15 16">F39-2</strain>
    </source>
</reference>
<evidence type="ECO:0000256" key="9">
    <source>
        <dbReference type="ARBA" id="ARBA00023237"/>
    </source>
</evidence>
<proteinExistence type="inferred from homology"/>
<dbReference type="SUPFAM" id="SSF56935">
    <property type="entry name" value="Porins"/>
    <property type="match status" value="1"/>
</dbReference>
<dbReference type="Gene3D" id="2.40.170.20">
    <property type="entry name" value="TonB-dependent receptor, beta-barrel domain"/>
    <property type="match status" value="1"/>
</dbReference>
<keyword evidence="6 11" id="KW-0798">TonB box</keyword>
<dbReference type="NCBIfam" id="TIGR04056">
    <property type="entry name" value="OMP_RagA_SusC"/>
    <property type="match status" value="1"/>
</dbReference>
<dbReference type="GO" id="GO:0009279">
    <property type="term" value="C:cell outer membrane"/>
    <property type="evidence" value="ECO:0007669"/>
    <property type="project" value="UniProtKB-SubCell"/>
</dbReference>
<keyword evidence="8" id="KW-0675">Receptor</keyword>
<dbReference type="NCBIfam" id="TIGR04057">
    <property type="entry name" value="SusC_RagA_signa"/>
    <property type="match status" value="1"/>
</dbReference>
<feature type="domain" description="TonB-dependent receptor-like beta-barrel" evidence="13">
    <location>
        <begin position="363"/>
        <end position="750"/>
    </location>
</feature>
<evidence type="ECO:0000256" key="12">
    <source>
        <dbReference type="SAM" id="SignalP"/>
    </source>
</evidence>
<comment type="similarity">
    <text evidence="10 11">Belongs to the TonB-dependent receptor family.</text>
</comment>
<dbReference type="PANTHER" id="PTHR30069:SF29">
    <property type="entry name" value="HEMOGLOBIN AND HEMOGLOBIN-HAPTOGLOBIN-BINDING PROTEIN 1-RELATED"/>
    <property type="match status" value="1"/>
</dbReference>
<feature type="signal peptide" evidence="12">
    <location>
        <begin position="1"/>
        <end position="21"/>
    </location>
</feature>
<dbReference type="SUPFAM" id="SSF49464">
    <property type="entry name" value="Carboxypeptidase regulatory domain-like"/>
    <property type="match status" value="1"/>
</dbReference>
<dbReference type="Gene3D" id="2.60.40.1120">
    <property type="entry name" value="Carboxypeptidase-like, regulatory domain"/>
    <property type="match status" value="1"/>
</dbReference>
<organism evidence="15 16">
    <name type="scientific">Mucilaginibacter robiniae</name>
    <dbReference type="NCBI Taxonomy" id="2728022"/>
    <lineage>
        <taxon>Bacteria</taxon>
        <taxon>Pseudomonadati</taxon>
        <taxon>Bacteroidota</taxon>
        <taxon>Sphingobacteriia</taxon>
        <taxon>Sphingobacteriales</taxon>
        <taxon>Sphingobacteriaceae</taxon>
        <taxon>Mucilaginibacter</taxon>
    </lineage>
</organism>
<evidence type="ECO:0000256" key="10">
    <source>
        <dbReference type="PROSITE-ProRule" id="PRU01360"/>
    </source>
</evidence>
<dbReference type="Pfam" id="PF13715">
    <property type="entry name" value="CarbopepD_reg_2"/>
    <property type="match status" value="1"/>
</dbReference>